<feature type="domain" description="SAM-dependent methyltransferase TRM5/TYW2-type" evidence="9">
    <location>
        <begin position="785"/>
        <end position="1044"/>
    </location>
</feature>
<organism evidence="10 11">
    <name type="scientific">Trifolium pratense</name>
    <name type="common">Red clover</name>
    <dbReference type="NCBI Taxonomy" id="57577"/>
    <lineage>
        <taxon>Eukaryota</taxon>
        <taxon>Viridiplantae</taxon>
        <taxon>Streptophyta</taxon>
        <taxon>Embryophyta</taxon>
        <taxon>Tracheophyta</taxon>
        <taxon>Spermatophyta</taxon>
        <taxon>Magnoliopsida</taxon>
        <taxon>eudicotyledons</taxon>
        <taxon>Gunneridae</taxon>
        <taxon>Pentapetalae</taxon>
        <taxon>rosids</taxon>
        <taxon>fabids</taxon>
        <taxon>Fabales</taxon>
        <taxon>Fabaceae</taxon>
        <taxon>Papilionoideae</taxon>
        <taxon>50 kb inversion clade</taxon>
        <taxon>NPAAA clade</taxon>
        <taxon>Hologalegina</taxon>
        <taxon>IRL clade</taxon>
        <taxon>Trifolieae</taxon>
        <taxon>Trifolium</taxon>
    </lineage>
</organism>
<dbReference type="AlphaFoldDB" id="A0A2K3P0G2"/>
<dbReference type="Gene3D" id="3.40.50.150">
    <property type="entry name" value="Vaccinia Virus protein VP39"/>
    <property type="match status" value="1"/>
</dbReference>
<dbReference type="SUPFAM" id="SSF117281">
    <property type="entry name" value="Kelch motif"/>
    <property type="match status" value="1"/>
</dbReference>
<evidence type="ECO:0000256" key="5">
    <source>
        <dbReference type="ARBA" id="ARBA00022694"/>
    </source>
</evidence>
<dbReference type="GO" id="GO:0008175">
    <property type="term" value="F:tRNA methyltransferase activity"/>
    <property type="evidence" value="ECO:0007669"/>
    <property type="project" value="TreeGrafter"/>
</dbReference>
<dbReference type="PROSITE" id="PS51684">
    <property type="entry name" value="SAM_MT_TRM5_TYW2"/>
    <property type="match status" value="1"/>
</dbReference>
<comment type="caution">
    <text evidence="10">The sequence shown here is derived from an EMBL/GenBank/DDBJ whole genome shotgun (WGS) entry which is preliminary data.</text>
</comment>
<dbReference type="FunFam" id="2.120.10.80:FF:000128">
    <property type="entry name" value="tRNA wybutosine-synthesizing protein 2/3/4"/>
    <property type="match status" value="1"/>
</dbReference>
<feature type="region of interest" description="Disordered" evidence="8">
    <location>
        <begin position="1"/>
        <end position="24"/>
    </location>
</feature>
<dbReference type="GO" id="GO:0005737">
    <property type="term" value="C:cytoplasm"/>
    <property type="evidence" value="ECO:0007669"/>
    <property type="project" value="TreeGrafter"/>
</dbReference>
<evidence type="ECO:0000256" key="8">
    <source>
        <dbReference type="SAM" id="MobiDB-lite"/>
    </source>
</evidence>
<comment type="catalytic activity">
    <reaction evidence="7">
        <text>4-demethylwyosine(37) in tRNA(Phe) + S-adenosyl-L-methionine = 4-demethyl-7-[(3S)-3-amino-3-carboxypropyl]wyosine(37) in tRNA(Phe) + S-methyl-5'-thioadenosine + H(+)</text>
        <dbReference type="Rhea" id="RHEA:36355"/>
        <dbReference type="Rhea" id="RHEA-COMP:10164"/>
        <dbReference type="Rhea" id="RHEA-COMP:10378"/>
        <dbReference type="ChEBI" id="CHEBI:15378"/>
        <dbReference type="ChEBI" id="CHEBI:17509"/>
        <dbReference type="ChEBI" id="CHEBI:59789"/>
        <dbReference type="ChEBI" id="CHEBI:64315"/>
        <dbReference type="ChEBI" id="CHEBI:73550"/>
        <dbReference type="EC" id="2.5.1.114"/>
    </reaction>
</comment>
<dbReference type="GO" id="GO:0102522">
    <property type="term" value="F:tRNA 4-demethylwyosine alpha-amino-alpha-carboxypropyltransferase activity"/>
    <property type="evidence" value="ECO:0007669"/>
    <property type="project" value="UniProtKB-EC"/>
</dbReference>
<name>A0A2K3P0G2_TRIPR</name>
<dbReference type="Gene3D" id="3.30.1960.10">
    <property type="entry name" value="tRNA wybutosine-synthesizing-like"/>
    <property type="match status" value="1"/>
</dbReference>
<dbReference type="Pfam" id="PF24681">
    <property type="entry name" value="Kelch_KLHDC2_KLHL20_DRC7"/>
    <property type="match status" value="1"/>
</dbReference>
<dbReference type="Pfam" id="PF25133">
    <property type="entry name" value="TYW2_N_2"/>
    <property type="match status" value="1"/>
</dbReference>
<dbReference type="STRING" id="57577.A0A2K3P0G2"/>
<reference evidence="10 11" key="2">
    <citation type="journal article" date="2017" name="Front. Plant Sci.">
        <title>Gene Classification and Mining of Molecular Markers Useful in Red Clover (Trifolium pratense) Breeding.</title>
        <authorList>
            <person name="Istvanek J."/>
            <person name="Dluhosova J."/>
            <person name="Dluhos P."/>
            <person name="Patkova L."/>
            <person name="Nedelnik J."/>
            <person name="Repkova J."/>
        </authorList>
    </citation>
    <scope>NUCLEOTIDE SEQUENCE [LARGE SCALE GENOMIC DNA]</scope>
    <source>
        <strain evidence="11">cv. Tatra</strain>
        <tissue evidence="10">Young leaves</tissue>
    </source>
</reference>
<dbReference type="CDD" id="cd02440">
    <property type="entry name" value="AdoMet_MTases"/>
    <property type="match status" value="1"/>
</dbReference>
<dbReference type="SMART" id="SM00612">
    <property type="entry name" value="Kelch"/>
    <property type="match status" value="3"/>
</dbReference>
<dbReference type="Gene3D" id="2.120.10.80">
    <property type="entry name" value="Kelch-type beta propeller"/>
    <property type="match status" value="2"/>
</dbReference>
<evidence type="ECO:0000313" key="11">
    <source>
        <dbReference type="Proteomes" id="UP000236291"/>
    </source>
</evidence>
<evidence type="ECO:0000259" key="9">
    <source>
        <dbReference type="PROSITE" id="PS51684"/>
    </source>
</evidence>
<dbReference type="Pfam" id="PF02676">
    <property type="entry name" value="TYW3"/>
    <property type="match status" value="1"/>
</dbReference>
<gene>
    <name evidence="10" type="ORF">L195_g005255</name>
</gene>
<evidence type="ECO:0000256" key="1">
    <source>
        <dbReference type="ARBA" id="ARBA00004797"/>
    </source>
</evidence>
<dbReference type="GO" id="GO:0031591">
    <property type="term" value="P:wybutosine biosynthetic process"/>
    <property type="evidence" value="ECO:0007669"/>
    <property type="project" value="TreeGrafter"/>
</dbReference>
<reference evidence="10 11" key="1">
    <citation type="journal article" date="2014" name="Am. J. Bot.">
        <title>Genome assembly and annotation for red clover (Trifolium pratense; Fabaceae).</title>
        <authorList>
            <person name="Istvanek J."/>
            <person name="Jaros M."/>
            <person name="Krenek A."/>
            <person name="Repkova J."/>
        </authorList>
    </citation>
    <scope>NUCLEOTIDE SEQUENCE [LARGE SCALE GENOMIC DNA]</scope>
    <source>
        <strain evidence="11">cv. Tatra</strain>
        <tissue evidence="10">Young leaves</tissue>
    </source>
</reference>
<dbReference type="SUPFAM" id="SSF53335">
    <property type="entry name" value="S-adenosyl-L-methionine-dependent methyltransferases"/>
    <property type="match status" value="1"/>
</dbReference>
<comment type="catalytic activity">
    <reaction evidence="6">
        <text>4-demethyl-7-[(3S)-3-amino-3-carboxypropyl]wyosine(37) in tRNA(Phe) + S-adenosyl-L-methionine = 7-[(3S)-3-amino-3-carboxypropyl]wyosine(37) in tRNA(Phe) + S-adenosyl-L-homocysteine + H(+)</text>
        <dbReference type="Rhea" id="RHEA:36635"/>
        <dbReference type="Rhea" id="RHEA-COMP:10378"/>
        <dbReference type="Rhea" id="RHEA-COMP:10379"/>
        <dbReference type="ChEBI" id="CHEBI:15378"/>
        <dbReference type="ChEBI" id="CHEBI:57856"/>
        <dbReference type="ChEBI" id="CHEBI:59789"/>
        <dbReference type="ChEBI" id="CHEBI:73543"/>
        <dbReference type="ChEBI" id="CHEBI:73550"/>
        <dbReference type="EC" id="2.1.1.282"/>
    </reaction>
</comment>
<dbReference type="InterPro" id="IPR029063">
    <property type="entry name" value="SAM-dependent_MTases_sf"/>
</dbReference>
<dbReference type="Proteomes" id="UP000236291">
    <property type="component" value="Unassembled WGS sequence"/>
</dbReference>
<dbReference type="SUPFAM" id="SSF111278">
    <property type="entry name" value="SSo0622-like"/>
    <property type="match status" value="1"/>
</dbReference>
<evidence type="ECO:0000256" key="3">
    <source>
        <dbReference type="ARBA" id="ARBA00022679"/>
    </source>
</evidence>
<evidence type="ECO:0000256" key="2">
    <source>
        <dbReference type="ARBA" id="ARBA00022603"/>
    </source>
</evidence>
<dbReference type="FunFam" id="3.40.50.150:FF:000131">
    <property type="entry name" value="tRNA wybutosine-synthesizing protein 2/3/4"/>
    <property type="match status" value="1"/>
</dbReference>
<dbReference type="FunFam" id="3.30.1960.10:FF:000002">
    <property type="entry name" value="tRNA wybutosine-synthesizing protein 2/3/4"/>
    <property type="match status" value="1"/>
</dbReference>
<keyword evidence="4" id="KW-0949">S-adenosyl-L-methionine</keyword>
<keyword evidence="5" id="KW-0819">tRNA processing</keyword>
<dbReference type="InterPro" id="IPR006652">
    <property type="entry name" value="Kelch_1"/>
</dbReference>
<protein>
    <submittedName>
        <fullName evidence="10">tRNA wybutosine-synthesizing protein 2/3/4-like</fullName>
    </submittedName>
</protein>
<proteinExistence type="predicted"/>
<dbReference type="InterPro" id="IPR036602">
    <property type="entry name" value="tRNA_yW-synthesising-like_sf"/>
</dbReference>
<evidence type="ECO:0000256" key="7">
    <source>
        <dbReference type="ARBA" id="ARBA00049400"/>
    </source>
</evidence>
<accession>A0A2K3P0G2</accession>
<dbReference type="InterPro" id="IPR015915">
    <property type="entry name" value="Kelch-typ_b-propeller"/>
</dbReference>
<keyword evidence="2" id="KW-0489">Methyltransferase</keyword>
<dbReference type="Pfam" id="PF02475">
    <property type="entry name" value="TRM5-TYW2_MTfase"/>
    <property type="match status" value="1"/>
</dbReference>
<dbReference type="InterPro" id="IPR003827">
    <property type="entry name" value="tRNA_yW-synthesising"/>
</dbReference>
<dbReference type="UniPathway" id="UPA00375"/>
<evidence type="ECO:0000256" key="6">
    <source>
        <dbReference type="ARBA" id="ARBA00049202"/>
    </source>
</evidence>
<dbReference type="PANTHER" id="PTHR23245">
    <property type="entry name" value="TRNA METHYLTRANSFERASE"/>
    <property type="match status" value="1"/>
</dbReference>
<dbReference type="GO" id="GO:0030488">
    <property type="term" value="P:tRNA methylation"/>
    <property type="evidence" value="ECO:0007669"/>
    <property type="project" value="TreeGrafter"/>
</dbReference>
<dbReference type="InterPro" id="IPR056743">
    <property type="entry name" value="TRM5-TYW2-like_MTfase"/>
</dbReference>
<dbReference type="InterPro" id="IPR056744">
    <property type="entry name" value="TRM5/TYW2-like_N"/>
</dbReference>
<evidence type="ECO:0000313" key="10">
    <source>
        <dbReference type="EMBL" id="PNY08723.1"/>
    </source>
</evidence>
<comment type="pathway">
    <text evidence="1">tRNA modification; wybutosine-tRNA(Phe) biosynthesis.</text>
</comment>
<dbReference type="Gene3D" id="3.30.300.110">
    <property type="entry name" value="Met-10+ protein-like domains"/>
    <property type="match status" value="1"/>
</dbReference>
<dbReference type="InterPro" id="IPR030382">
    <property type="entry name" value="MeTrfase_TRM5/TYW2"/>
</dbReference>
<dbReference type="PANTHER" id="PTHR23245:SF25">
    <property type="entry name" value="TRNA WYBUTOSINE-SYNTHESIZING PROTEIN 2 HOMOLOG"/>
    <property type="match status" value="1"/>
</dbReference>
<keyword evidence="3" id="KW-0808">Transferase</keyword>
<evidence type="ECO:0000256" key="4">
    <source>
        <dbReference type="ARBA" id="ARBA00022691"/>
    </source>
</evidence>
<dbReference type="EMBL" id="ASHM01002694">
    <property type="protein sequence ID" value="PNY08723.1"/>
    <property type="molecule type" value="Genomic_DNA"/>
</dbReference>
<sequence length="1051" mass="116701">MEFEKRKSATLASLNSTESDKSPKGSLDIPIIPLINTLNKNPNYFTTSSCSGRISILSQPITPIPSLQTKKKAKGGTWIFVSHDPANPDSLVSLLFSSESTQSPKSELVFRFEPLIIAIECKDLSSAHSLVSLAISSGFRESGITNANKRVIIAIRCSIRMEVPLGDTHKIMVTPEYVRYLVQVANEKMEMNRNRTERFLRLLQSNESMLEGDNSNRLSPTNGVELACDHLQLDDQSQLTYGKAPENQSGFVGSPGFNLPIAHIEIVGEPVEKLFLWGHSACALDNADHKKVIVCGGFGGLGRHARRNDLLLLDPYSGNLETISTFGCACPSPRLGHTASLVGDLMFVIGGRTGPDKILSDVWSLDTTKNCWKLLQCGGSVFPPRHRHAAAVMGSNIYVFGGLDNDIIFSSFYVLDTINLHWKEIPVSGDWPNARHSHAMVASDSQIFMFGGYDGGKALGDLYSFDVQMGQWKKEITAGKNPHARFSHSIFVYKNYLGVLGGCPITQHCQELALLDLKLCIWKHVTLKSVGKDLFVRSTANIVGDDLVIVGGGASCYAFGTKFSEPAKVSLLHLMHSHDDYMPFKNQRQYMIGQNGGLKGNKVENSQGHQLEHIPNISETESLCFNDNVPHINGQSQMIPLHCVLQLEKKYAKQGKDILKKFGWLDLGRKAYSEEGGVHICFPVCQELFAVFHERSRHSRDAIDQENEIPLSKPLSQDGYLLNKLSCSEALTLLHEYGAILLEDKVVETKKTAMSPLKVMTEAITSLVEKKGLPAELLEELPTRWDRIDDIVILPATSFKNILWDSIAEELWLIVAKSLKAHRLARQGPVAATGTRDSTLEILVGDDGWVNHKENGILYSFDVTKCMFSWGNLSEKLRMAKLDCKDEVIVDLFAGIGYFVLPFLVRAQAKFVYACEWNPHAIEALRHNLQSNSVADRCILLEGDNRNTAPKGVADRVCLGLLPSSECSWVTAVRALRREGGILHVHGNTKDSEECQWTDHVSKSIYEIAKSEGYCWEVSIEHVERVKWYAPHIRHIVADVNIADGERLRTG</sequence>